<dbReference type="SMART" id="SM00248">
    <property type="entry name" value="ANK"/>
    <property type="match status" value="7"/>
</dbReference>
<dbReference type="Gene3D" id="1.25.40.20">
    <property type="entry name" value="Ankyrin repeat-containing domain"/>
    <property type="match status" value="1"/>
</dbReference>
<proteinExistence type="predicted"/>
<comment type="caution">
    <text evidence="4">The sequence shown here is derived from an EMBL/GenBank/DDBJ whole genome shotgun (WGS) entry which is preliminary data.</text>
</comment>
<name>A0A365NNF1_GIBIN</name>
<dbReference type="AlphaFoldDB" id="A0A365NNF1"/>
<sequence length="383" mass="43266">MCPTTFVEYYCNEKKCDYLIGYKQSETPYDDKKKFPRAKWKIEIDLRDLATEIIELIVQNLTARADLNAFCQSNKRFYLILNDHVYREDAHWRCNALRWGSEEGLISVVERSLDQGADINYTINHEDETALFPAVRKQYWDIVHLLLARGADVHRRNKIGDNLVYFAVTTGSYGLVNLMLDQGVDPNSHVKGDVPPLLLAVRRGYLDIVRLLFNSGAYIDDSDDWGETPLHVAVGASQHDILSFFIEKNVFREDKAGARGADALEMAVIRGDMPTLTLLLEGGADPLVRRWTRHHAIITAALAREDGMAILMTERLVGEPGFIGEHGKELLWYAVKGRCQRYTRYLFNKGLDPDKDLWKEVDGSMVGGSALVVEMLGAGVLTA</sequence>
<dbReference type="Proteomes" id="UP000251714">
    <property type="component" value="Unassembled WGS sequence"/>
</dbReference>
<dbReference type="Pfam" id="PF12796">
    <property type="entry name" value="Ank_2"/>
    <property type="match status" value="2"/>
</dbReference>
<evidence type="ECO:0000313" key="4">
    <source>
        <dbReference type="EMBL" id="RBA22364.1"/>
    </source>
</evidence>
<accession>A0A365NNF1</accession>
<organism evidence="4 5">
    <name type="scientific">Gibberella intermedia</name>
    <name type="common">Bulb rot disease fungus</name>
    <name type="synonym">Fusarium proliferatum</name>
    <dbReference type="NCBI Taxonomy" id="948311"/>
    <lineage>
        <taxon>Eukaryota</taxon>
        <taxon>Fungi</taxon>
        <taxon>Dikarya</taxon>
        <taxon>Ascomycota</taxon>
        <taxon>Pezizomycotina</taxon>
        <taxon>Sordariomycetes</taxon>
        <taxon>Hypocreomycetidae</taxon>
        <taxon>Hypocreales</taxon>
        <taxon>Nectriaceae</taxon>
        <taxon>Fusarium</taxon>
        <taxon>Fusarium fujikuroi species complex</taxon>
    </lineage>
</organism>
<feature type="repeat" description="ANK" evidence="3">
    <location>
        <begin position="126"/>
        <end position="158"/>
    </location>
</feature>
<dbReference type="PANTHER" id="PTHR24171">
    <property type="entry name" value="ANKYRIN REPEAT DOMAIN-CONTAINING PROTEIN 39-RELATED"/>
    <property type="match status" value="1"/>
</dbReference>
<evidence type="ECO:0000256" key="1">
    <source>
        <dbReference type="ARBA" id="ARBA00022737"/>
    </source>
</evidence>
<evidence type="ECO:0000256" key="2">
    <source>
        <dbReference type="ARBA" id="ARBA00023043"/>
    </source>
</evidence>
<reference evidence="4 5" key="1">
    <citation type="submission" date="2017-12" db="EMBL/GenBank/DDBJ databases">
        <title>Genome sequence of the mycotoxigenic crop pathogen Fusarium proliferatum, strain ITEM 2341 from Date Palm.</title>
        <authorList>
            <person name="Almiman B.F."/>
            <person name="Shittu T.A."/>
            <person name="Muthumeenakshi S."/>
            <person name="Baroncelli R."/>
            <person name="Sreenivasaprasada S."/>
        </authorList>
    </citation>
    <scope>NUCLEOTIDE SEQUENCE [LARGE SCALE GENOMIC DNA]</scope>
    <source>
        <strain evidence="4 5">ITEM 2341</strain>
    </source>
</reference>
<dbReference type="InterPro" id="IPR036770">
    <property type="entry name" value="Ankyrin_rpt-contain_sf"/>
</dbReference>
<dbReference type="EMBL" id="PKMI01000001">
    <property type="protein sequence ID" value="RBA22364.1"/>
    <property type="molecule type" value="Genomic_DNA"/>
</dbReference>
<dbReference type="PROSITE" id="PS50297">
    <property type="entry name" value="ANK_REP_REGION"/>
    <property type="match status" value="3"/>
</dbReference>
<feature type="repeat" description="ANK" evidence="3">
    <location>
        <begin position="192"/>
        <end position="224"/>
    </location>
</feature>
<dbReference type="PROSITE" id="PS50088">
    <property type="entry name" value="ANK_REPEAT"/>
    <property type="match status" value="3"/>
</dbReference>
<evidence type="ECO:0000313" key="5">
    <source>
        <dbReference type="Proteomes" id="UP000251714"/>
    </source>
</evidence>
<protein>
    <submittedName>
        <fullName evidence="4">Uncharacterized protein</fullName>
    </submittedName>
</protein>
<gene>
    <name evidence="4" type="ORF">FPRO05_00711</name>
</gene>
<keyword evidence="2 3" id="KW-0040">ANK repeat</keyword>
<keyword evidence="1" id="KW-0677">Repeat</keyword>
<feature type="repeat" description="ANK" evidence="3">
    <location>
        <begin position="259"/>
        <end position="285"/>
    </location>
</feature>
<dbReference type="SUPFAM" id="SSF48403">
    <property type="entry name" value="Ankyrin repeat"/>
    <property type="match status" value="1"/>
</dbReference>
<dbReference type="InterPro" id="IPR002110">
    <property type="entry name" value="Ankyrin_rpt"/>
</dbReference>
<evidence type="ECO:0000256" key="3">
    <source>
        <dbReference type="PROSITE-ProRule" id="PRU00023"/>
    </source>
</evidence>